<dbReference type="OrthoDB" id="2419780at2759"/>
<organism evidence="2 3">
    <name type="scientific">Linnemannia elongata AG-77</name>
    <dbReference type="NCBI Taxonomy" id="1314771"/>
    <lineage>
        <taxon>Eukaryota</taxon>
        <taxon>Fungi</taxon>
        <taxon>Fungi incertae sedis</taxon>
        <taxon>Mucoromycota</taxon>
        <taxon>Mortierellomycotina</taxon>
        <taxon>Mortierellomycetes</taxon>
        <taxon>Mortierellales</taxon>
        <taxon>Mortierellaceae</taxon>
        <taxon>Linnemannia</taxon>
    </lineage>
</organism>
<feature type="compositionally biased region" description="Polar residues" evidence="1">
    <location>
        <begin position="174"/>
        <end position="191"/>
    </location>
</feature>
<dbReference type="Proteomes" id="UP000078512">
    <property type="component" value="Unassembled WGS sequence"/>
</dbReference>
<proteinExistence type="predicted"/>
<reference evidence="2 3" key="1">
    <citation type="submission" date="2016-05" db="EMBL/GenBank/DDBJ databases">
        <title>Genome sequencing reveals origins of a unique bacterial endosymbiosis in the earliest lineages of terrestrial Fungi.</title>
        <authorList>
            <consortium name="DOE Joint Genome Institute"/>
            <person name="Uehling J."/>
            <person name="Gryganskyi A."/>
            <person name="Hameed K."/>
            <person name="Tschaplinski T."/>
            <person name="Misztal P."/>
            <person name="Wu S."/>
            <person name="Desiro A."/>
            <person name="Vande Pol N."/>
            <person name="Du Z.-Y."/>
            <person name="Zienkiewicz A."/>
            <person name="Zienkiewicz K."/>
            <person name="Morin E."/>
            <person name="Tisserant E."/>
            <person name="Splivallo R."/>
            <person name="Hainaut M."/>
            <person name="Henrissat B."/>
            <person name="Ohm R."/>
            <person name="Kuo A."/>
            <person name="Yan J."/>
            <person name="Lipzen A."/>
            <person name="Nolan M."/>
            <person name="Labutti K."/>
            <person name="Barry K."/>
            <person name="Goldstein A."/>
            <person name="Labbe J."/>
            <person name="Schadt C."/>
            <person name="Tuskan G."/>
            <person name="Grigoriev I."/>
            <person name="Martin F."/>
            <person name="Vilgalys R."/>
            <person name="Bonito G."/>
        </authorList>
    </citation>
    <scope>NUCLEOTIDE SEQUENCE [LARGE SCALE GENOMIC DNA]</scope>
    <source>
        <strain evidence="2 3">AG-77</strain>
    </source>
</reference>
<dbReference type="EMBL" id="KV442106">
    <property type="protein sequence ID" value="OAQ23901.1"/>
    <property type="molecule type" value="Genomic_DNA"/>
</dbReference>
<feature type="region of interest" description="Disordered" evidence="1">
    <location>
        <begin position="169"/>
        <end position="191"/>
    </location>
</feature>
<keyword evidence="3" id="KW-1185">Reference proteome</keyword>
<feature type="compositionally biased region" description="Low complexity" evidence="1">
    <location>
        <begin position="1"/>
        <end position="18"/>
    </location>
</feature>
<dbReference type="Pfam" id="PF13270">
    <property type="entry name" value="CCDC28"/>
    <property type="match status" value="1"/>
</dbReference>
<dbReference type="InterPro" id="IPR025271">
    <property type="entry name" value="CCDC28"/>
</dbReference>
<accession>A0A197JHB9</accession>
<gene>
    <name evidence="2" type="ORF">K457DRAFT_142359</name>
</gene>
<evidence type="ECO:0000313" key="3">
    <source>
        <dbReference type="Proteomes" id="UP000078512"/>
    </source>
</evidence>
<feature type="region of interest" description="Disordered" evidence="1">
    <location>
        <begin position="1"/>
        <end position="58"/>
    </location>
</feature>
<sequence>MNNRTGPPTSGSTGKPTTRASSQDSFAHESRQNNGTGTSGGSNGAGGGGYYIPPASELTSSNHDRALGVIDAAFEETDRMLDERDMKAFGDNSESIFQQLIKIRKKQLALAAKHIGIETVVDDDKSLAPDGKLLDAADKDEIDPLQFARKGQELQDLMSSLEDLGRSMSDFHELSNSTNKQPFSSTNLSRK</sequence>
<name>A0A197JHB9_9FUNG</name>
<feature type="compositionally biased region" description="Gly residues" evidence="1">
    <location>
        <begin position="37"/>
        <end position="50"/>
    </location>
</feature>
<evidence type="ECO:0000256" key="1">
    <source>
        <dbReference type="SAM" id="MobiDB-lite"/>
    </source>
</evidence>
<protein>
    <submittedName>
        <fullName evidence="2">Uncharacterized protein</fullName>
    </submittedName>
</protein>
<evidence type="ECO:0000313" key="2">
    <source>
        <dbReference type="EMBL" id="OAQ23901.1"/>
    </source>
</evidence>
<dbReference type="AlphaFoldDB" id="A0A197JHB9"/>